<dbReference type="InterPro" id="IPR003599">
    <property type="entry name" value="Ig_sub"/>
</dbReference>
<sequence length="348" mass="38682">MRVCVFCVLVVGLKLGVCRGYTLADNCPIQLSHDSLLVEYGNAVKVNCSLTTTLNEPYMLGWEAVIHPVEPVQETSTVWSVSSLTEWEINTRDIFCYLTVIGGTQCKKPLKLNLYKRADSVVIVRDNGDWSEGEQRKLKCEIKNVGPVSNLTVRWTRLDQNQTRTIRESRNFTISSRMEEKGNVTDTLEVWTSPEEDGVQYQCAALLDLIQFKQQQVDESQPFNITVLYKPIITGPSAATVSKTAGDALTFYCSARGKPKPQFTWTTGNSNITHSPLLNISNVQSEHQGNYTCIASNSKGSASVTVTVNVSDSSWWIIIVCVVVAVVLLLIAGLFVYFKPFQRRGGPV</sequence>
<dbReference type="InterPro" id="IPR003598">
    <property type="entry name" value="Ig_sub2"/>
</dbReference>
<keyword evidence="4" id="KW-0732">Signal</keyword>
<dbReference type="InterPro" id="IPR007110">
    <property type="entry name" value="Ig-like_dom"/>
</dbReference>
<comment type="caution">
    <text evidence="6">The sequence shown here is derived from an EMBL/GenBank/DDBJ whole genome shotgun (WGS) entry which is preliminary data.</text>
</comment>
<evidence type="ECO:0000256" key="3">
    <source>
        <dbReference type="SAM" id="Phobius"/>
    </source>
</evidence>
<feature type="domain" description="Ig-like" evidence="5">
    <location>
        <begin position="236"/>
        <end position="311"/>
    </location>
</feature>
<dbReference type="EMBL" id="JAICCE010000021">
    <property type="protein sequence ID" value="KAG9262915.1"/>
    <property type="molecule type" value="Genomic_DNA"/>
</dbReference>
<evidence type="ECO:0000256" key="1">
    <source>
        <dbReference type="ARBA" id="ARBA00023157"/>
    </source>
</evidence>
<dbReference type="Proteomes" id="UP000752171">
    <property type="component" value="Unassembled WGS sequence"/>
</dbReference>
<evidence type="ECO:0000259" key="5">
    <source>
        <dbReference type="PROSITE" id="PS50835"/>
    </source>
</evidence>
<protein>
    <submittedName>
        <fullName evidence="6">Matrix-remodeling-associated protein 5-like isoform X4</fullName>
    </submittedName>
</protein>
<evidence type="ECO:0000313" key="6">
    <source>
        <dbReference type="EMBL" id="KAG9262915.1"/>
    </source>
</evidence>
<feature type="domain" description="Ig-like" evidence="5">
    <location>
        <begin position="119"/>
        <end position="205"/>
    </location>
</feature>
<reference evidence="6 7" key="1">
    <citation type="submission" date="2021-07" db="EMBL/GenBank/DDBJ databases">
        <authorList>
            <person name="Imarazene B."/>
            <person name="Zahm M."/>
            <person name="Klopp C."/>
            <person name="Cabau C."/>
            <person name="Beille S."/>
            <person name="Jouanno E."/>
            <person name="Castinel A."/>
            <person name="Lluch J."/>
            <person name="Gil L."/>
            <person name="Kuchtly C."/>
            <person name="Lopez Roques C."/>
            <person name="Donnadieu C."/>
            <person name="Parrinello H."/>
            <person name="Journot L."/>
            <person name="Du K."/>
            <person name="Schartl M."/>
            <person name="Retaux S."/>
            <person name="Guiguen Y."/>
        </authorList>
    </citation>
    <scope>NUCLEOTIDE SEQUENCE [LARGE SCALE GENOMIC DNA]</scope>
    <source>
        <strain evidence="6">Pach_M1</strain>
        <tissue evidence="6">Testis</tissue>
    </source>
</reference>
<dbReference type="SMART" id="SM00409">
    <property type="entry name" value="IG"/>
    <property type="match status" value="2"/>
</dbReference>
<dbReference type="GO" id="GO:0005178">
    <property type="term" value="F:integrin binding"/>
    <property type="evidence" value="ECO:0007669"/>
    <property type="project" value="InterPro"/>
</dbReference>
<dbReference type="PANTHER" id="PTHR13771:SF9">
    <property type="entry name" value="INTERCELLULAR ADHESION MOLECULE 5"/>
    <property type="match status" value="1"/>
</dbReference>
<evidence type="ECO:0000256" key="2">
    <source>
        <dbReference type="ARBA" id="ARBA00023319"/>
    </source>
</evidence>
<dbReference type="FunFam" id="2.60.40.10:FF:000032">
    <property type="entry name" value="palladin isoform X1"/>
    <property type="match status" value="1"/>
</dbReference>
<dbReference type="Gene3D" id="2.60.40.10">
    <property type="entry name" value="Immunoglobulins"/>
    <property type="match status" value="3"/>
</dbReference>
<proteinExistence type="predicted"/>
<dbReference type="InterPro" id="IPR036179">
    <property type="entry name" value="Ig-like_dom_sf"/>
</dbReference>
<evidence type="ECO:0000313" key="7">
    <source>
        <dbReference type="Proteomes" id="UP000752171"/>
    </source>
</evidence>
<dbReference type="SMART" id="SM00408">
    <property type="entry name" value="IGc2"/>
    <property type="match status" value="1"/>
</dbReference>
<gene>
    <name evidence="6" type="ORF">AMEX_G24859</name>
</gene>
<dbReference type="Pfam" id="PF13927">
    <property type="entry name" value="Ig_3"/>
    <property type="match status" value="1"/>
</dbReference>
<organism evidence="6 7">
    <name type="scientific">Astyanax mexicanus</name>
    <name type="common">Blind cave fish</name>
    <name type="synonym">Astyanax fasciatus mexicanus</name>
    <dbReference type="NCBI Taxonomy" id="7994"/>
    <lineage>
        <taxon>Eukaryota</taxon>
        <taxon>Metazoa</taxon>
        <taxon>Chordata</taxon>
        <taxon>Craniata</taxon>
        <taxon>Vertebrata</taxon>
        <taxon>Euteleostomi</taxon>
        <taxon>Actinopterygii</taxon>
        <taxon>Neopterygii</taxon>
        <taxon>Teleostei</taxon>
        <taxon>Ostariophysi</taxon>
        <taxon>Characiformes</taxon>
        <taxon>Characoidei</taxon>
        <taxon>Acestrorhamphidae</taxon>
        <taxon>Acestrorhamphinae</taxon>
        <taxon>Astyanax</taxon>
    </lineage>
</organism>
<keyword evidence="2" id="KW-0393">Immunoglobulin domain</keyword>
<dbReference type="AlphaFoldDB" id="A0A8T2KYI3"/>
<dbReference type="SUPFAM" id="SSF48726">
    <property type="entry name" value="Immunoglobulin"/>
    <property type="match status" value="2"/>
</dbReference>
<feature type="signal peptide" evidence="4">
    <location>
        <begin position="1"/>
        <end position="20"/>
    </location>
</feature>
<keyword evidence="3" id="KW-0472">Membrane</keyword>
<keyword evidence="1" id="KW-1015">Disulfide bond</keyword>
<evidence type="ECO:0000256" key="4">
    <source>
        <dbReference type="SAM" id="SignalP"/>
    </source>
</evidence>
<keyword evidence="3" id="KW-0812">Transmembrane</keyword>
<feature type="chain" id="PRO_5035787312" evidence="4">
    <location>
        <begin position="21"/>
        <end position="348"/>
    </location>
</feature>
<dbReference type="PANTHER" id="PTHR13771">
    <property type="entry name" value="INTERCELLULAR ADHESION MOLECULE"/>
    <property type="match status" value="1"/>
</dbReference>
<dbReference type="PROSITE" id="PS50835">
    <property type="entry name" value="IG_LIKE"/>
    <property type="match status" value="2"/>
</dbReference>
<name>A0A8T2KYI3_ASTMX</name>
<dbReference type="InterPro" id="IPR013783">
    <property type="entry name" value="Ig-like_fold"/>
</dbReference>
<dbReference type="OrthoDB" id="5843397at2759"/>
<accession>A0A8T2KYI3</accession>
<keyword evidence="3" id="KW-1133">Transmembrane helix</keyword>
<dbReference type="InterPro" id="IPR047012">
    <property type="entry name" value="ICAM_VCAM"/>
</dbReference>
<feature type="transmembrane region" description="Helical" evidence="3">
    <location>
        <begin position="315"/>
        <end position="338"/>
    </location>
</feature>
<dbReference type="GO" id="GO:0007155">
    <property type="term" value="P:cell adhesion"/>
    <property type="evidence" value="ECO:0007669"/>
    <property type="project" value="InterPro"/>
</dbReference>